<keyword evidence="3 7" id="KW-0812">Transmembrane</keyword>
<dbReference type="GO" id="GO:0022857">
    <property type="term" value="F:transmembrane transporter activity"/>
    <property type="evidence" value="ECO:0007669"/>
    <property type="project" value="InterPro"/>
</dbReference>
<evidence type="ECO:0000256" key="7">
    <source>
        <dbReference type="SAM" id="Phobius"/>
    </source>
</evidence>
<dbReference type="CDD" id="cd17328">
    <property type="entry name" value="MFS_spinster_like"/>
    <property type="match status" value="1"/>
</dbReference>
<feature type="transmembrane region" description="Helical" evidence="7">
    <location>
        <begin position="112"/>
        <end position="131"/>
    </location>
</feature>
<evidence type="ECO:0000256" key="3">
    <source>
        <dbReference type="ARBA" id="ARBA00022692"/>
    </source>
</evidence>
<feature type="transmembrane region" description="Helical" evidence="7">
    <location>
        <begin position="254"/>
        <end position="277"/>
    </location>
</feature>
<keyword evidence="4 7" id="KW-1133">Transmembrane helix</keyword>
<evidence type="ECO:0000256" key="1">
    <source>
        <dbReference type="ARBA" id="ARBA00004141"/>
    </source>
</evidence>
<evidence type="ECO:0000256" key="4">
    <source>
        <dbReference type="ARBA" id="ARBA00022989"/>
    </source>
</evidence>
<feature type="transmembrane region" description="Helical" evidence="7">
    <location>
        <begin position="306"/>
        <end position="326"/>
    </location>
</feature>
<feature type="transmembrane region" description="Helical" evidence="7">
    <location>
        <begin position="172"/>
        <end position="192"/>
    </location>
</feature>
<dbReference type="AlphaFoldDB" id="A0A6J1UB28"/>
<dbReference type="PROSITE" id="PS50850">
    <property type="entry name" value="MFS"/>
    <property type="match status" value="1"/>
</dbReference>
<keyword evidence="2" id="KW-0813">Transport</keyword>
<gene>
    <name evidence="10" type="primary">LOC113415104</name>
</gene>
<dbReference type="GO" id="GO:0016020">
    <property type="term" value="C:membrane"/>
    <property type="evidence" value="ECO:0007669"/>
    <property type="project" value="UniProtKB-SubCell"/>
</dbReference>
<accession>A0A6J1UB28</accession>
<dbReference type="PANTHER" id="PTHR23505">
    <property type="entry name" value="SPINSTER"/>
    <property type="match status" value="1"/>
</dbReference>
<keyword evidence="9" id="KW-1185">Reference proteome</keyword>
<feature type="transmembrane region" description="Helical" evidence="7">
    <location>
        <begin position="365"/>
        <end position="391"/>
    </location>
</feature>
<evidence type="ECO:0000259" key="8">
    <source>
        <dbReference type="PROSITE" id="PS50850"/>
    </source>
</evidence>
<dbReference type="SUPFAM" id="SSF103473">
    <property type="entry name" value="MFS general substrate transporter"/>
    <property type="match status" value="1"/>
</dbReference>
<comment type="subcellular location">
    <subcellularLocation>
        <location evidence="1">Membrane</location>
        <topology evidence="1">Multi-pass membrane protein</topology>
    </subcellularLocation>
</comment>
<organism evidence="9 10">
    <name type="scientific">Notechis scutatus</name>
    <name type="common">mainland tiger snake</name>
    <dbReference type="NCBI Taxonomy" id="8663"/>
    <lineage>
        <taxon>Eukaryota</taxon>
        <taxon>Metazoa</taxon>
        <taxon>Chordata</taxon>
        <taxon>Craniata</taxon>
        <taxon>Vertebrata</taxon>
        <taxon>Euteleostomi</taxon>
        <taxon>Lepidosauria</taxon>
        <taxon>Squamata</taxon>
        <taxon>Bifurcata</taxon>
        <taxon>Unidentata</taxon>
        <taxon>Episquamata</taxon>
        <taxon>Toxicofera</taxon>
        <taxon>Serpentes</taxon>
        <taxon>Colubroidea</taxon>
        <taxon>Elapidae</taxon>
        <taxon>Hydrophiinae</taxon>
        <taxon>Notechis</taxon>
    </lineage>
</organism>
<evidence type="ECO:0000256" key="5">
    <source>
        <dbReference type="ARBA" id="ARBA00023136"/>
    </source>
</evidence>
<dbReference type="Pfam" id="PF07690">
    <property type="entry name" value="MFS_1"/>
    <property type="match status" value="1"/>
</dbReference>
<evidence type="ECO:0000313" key="9">
    <source>
        <dbReference type="Proteomes" id="UP000504612"/>
    </source>
</evidence>
<dbReference type="GeneID" id="113415104"/>
<feature type="transmembrane region" description="Helical" evidence="7">
    <location>
        <begin position="403"/>
        <end position="425"/>
    </location>
</feature>
<keyword evidence="5 7" id="KW-0472">Membrane</keyword>
<proteinExistence type="inferred from homology"/>
<dbReference type="RefSeq" id="XP_026528131.1">
    <property type="nucleotide sequence ID" value="XM_026672346.1"/>
</dbReference>
<feature type="transmembrane region" description="Helical" evidence="7">
    <location>
        <begin position="44"/>
        <end position="65"/>
    </location>
</feature>
<dbReference type="Gene3D" id="1.20.1250.20">
    <property type="entry name" value="MFS general substrate transporter like domains"/>
    <property type="match status" value="1"/>
</dbReference>
<sequence>MRKMAEGVIPDLPPPSPASVKAYGTMESVEQPPQGSSQPPTRRAYIAIATLCHLNLVNYMDWFLVAGVLLDIQKYFNLTDQTAGLLHTVFILCLLFSAPVFGYLGDRYNQKIILSIGISFWSTVTFCSSFIPASMPWLFFISRGLVGVGTSSFSTIAPTIIAGLFEKDYRTWMLSVFYIFIPVGSGLGYILSSGVARASGFWGWGFRVTPFMGITGLILLIILIPKPTNKKLKPGKPTRSSTWFKDISSLCKNWSFIGSSLGVTCMGFITGALGFWIPVFLYRAEVVLGIIQPCSKQPCKNHNSEIFGGITIATGILGVVIGAEAARRYKKVNTKADPLICAVGLFSSSPCMYLAIMLAEKSIVAAYILIALAVFFLSLNWAIVADILLYVVKPACQSTALSLQIFMSHLLGDAGSPYLIGIIANTIKVYQRDNSTLWDFQSLKYSFVVCIFVGVLGGGCFLMTAVHIEEDSKKAAAPATPLPATPRQVISLADWRSVPFERRIRAADLRVASAAVASAMASAEDDPVTHGLVQGSESAQPSKVPQVGYELTDALTLALISLIEIMPSDERWHSRSVVVSEDGS</sequence>
<dbReference type="InterPro" id="IPR036259">
    <property type="entry name" value="MFS_trans_sf"/>
</dbReference>
<evidence type="ECO:0000256" key="6">
    <source>
        <dbReference type="ARBA" id="ARBA00024338"/>
    </source>
</evidence>
<feature type="transmembrane region" description="Helical" evidence="7">
    <location>
        <begin position="445"/>
        <end position="466"/>
    </location>
</feature>
<dbReference type="InterPro" id="IPR020846">
    <property type="entry name" value="MFS_dom"/>
</dbReference>
<feature type="transmembrane region" description="Helical" evidence="7">
    <location>
        <begin position="85"/>
        <end position="105"/>
    </location>
</feature>
<feature type="transmembrane region" description="Helical" evidence="7">
    <location>
        <begin position="137"/>
        <end position="165"/>
    </location>
</feature>
<dbReference type="Proteomes" id="UP000504612">
    <property type="component" value="Unplaced"/>
</dbReference>
<evidence type="ECO:0000256" key="2">
    <source>
        <dbReference type="ARBA" id="ARBA00022448"/>
    </source>
</evidence>
<feature type="domain" description="Major facilitator superfamily (MFS) profile" evidence="8">
    <location>
        <begin position="47"/>
        <end position="469"/>
    </location>
</feature>
<feature type="transmembrane region" description="Helical" evidence="7">
    <location>
        <begin position="204"/>
        <end position="224"/>
    </location>
</feature>
<protein>
    <submittedName>
        <fullName evidence="10">Protein spinster homolog 3-like</fullName>
    </submittedName>
</protein>
<dbReference type="InterPro" id="IPR044770">
    <property type="entry name" value="MFS_spinster-like"/>
</dbReference>
<comment type="similarity">
    <text evidence="6">Belongs to the major facilitator superfamily. Spinster (TC 2.A.1.49) family.</text>
</comment>
<dbReference type="PANTHER" id="PTHR23505:SF3">
    <property type="entry name" value="PROTEIN SPINSTER HOMOLOG 3"/>
    <property type="match status" value="1"/>
</dbReference>
<dbReference type="InterPro" id="IPR011701">
    <property type="entry name" value="MFS"/>
</dbReference>
<dbReference type="KEGG" id="nss:113415104"/>
<name>A0A6J1UB28_9SAUR</name>
<evidence type="ECO:0000313" key="10">
    <source>
        <dbReference type="RefSeq" id="XP_026528131.1"/>
    </source>
</evidence>
<reference evidence="10" key="1">
    <citation type="submission" date="2025-08" db="UniProtKB">
        <authorList>
            <consortium name="RefSeq"/>
        </authorList>
    </citation>
    <scope>IDENTIFICATION</scope>
</reference>